<dbReference type="GO" id="GO:0020037">
    <property type="term" value="F:heme binding"/>
    <property type="evidence" value="ECO:0007669"/>
    <property type="project" value="InterPro"/>
</dbReference>
<dbReference type="GO" id="GO:0046872">
    <property type="term" value="F:metal ion binding"/>
    <property type="evidence" value="ECO:0007669"/>
    <property type="project" value="UniProtKB-KW"/>
</dbReference>
<evidence type="ECO:0000313" key="7">
    <source>
        <dbReference type="Proteomes" id="UP000218054"/>
    </source>
</evidence>
<dbReference type="AlphaFoldDB" id="A0A2A2AAS3"/>
<keyword evidence="1" id="KW-0813">Transport</keyword>
<evidence type="ECO:0000313" key="8">
    <source>
        <dbReference type="Proteomes" id="UP000275180"/>
    </source>
</evidence>
<proteinExistence type="predicted"/>
<organism evidence="5 7">
    <name type="scientific">Vandammella animalimorsus</name>
    <dbReference type="NCBI Taxonomy" id="2029117"/>
    <lineage>
        <taxon>Bacteria</taxon>
        <taxon>Pseudomonadati</taxon>
        <taxon>Pseudomonadota</taxon>
        <taxon>Betaproteobacteria</taxon>
        <taxon>Burkholderiales</taxon>
        <taxon>Comamonadaceae</taxon>
        <taxon>Vandammella</taxon>
    </lineage>
</organism>
<dbReference type="OrthoDB" id="25954at2"/>
<dbReference type="EMBL" id="RDQJ01000029">
    <property type="protein sequence ID" value="RMX09479.1"/>
    <property type="molecule type" value="Genomic_DNA"/>
</dbReference>
<dbReference type="Gene3D" id="1.10.490.10">
    <property type="entry name" value="Globins"/>
    <property type="match status" value="1"/>
</dbReference>
<dbReference type="EMBL" id="NSJB01000014">
    <property type="protein sequence ID" value="PAT34916.1"/>
    <property type="molecule type" value="Genomic_DNA"/>
</dbReference>
<keyword evidence="4" id="KW-0408">Iron</keyword>
<evidence type="ECO:0000256" key="3">
    <source>
        <dbReference type="ARBA" id="ARBA00022723"/>
    </source>
</evidence>
<dbReference type="SUPFAM" id="SSF46458">
    <property type="entry name" value="Globin-like"/>
    <property type="match status" value="1"/>
</dbReference>
<evidence type="ECO:0000256" key="1">
    <source>
        <dbReference type="ARBA" id="ARBA00022448"/>
    </source>
</evidence>
<dbReference type="Proteomes" id="UP000275180">
    <property type="component" value="Unassembled WGS sequence"/>
</dbReference>
<evidence type="ECO:0000313" key="6">
    <source>
        <dbReference type="EMBL" id="RMX09479.1"/>
    </source>
</evidence>
<reference evidence="6 8" key="2">
    <citation type="submission" date="2018-10" db="EMBL/GenBank/DDBJ databases">
        <title>Comamonadaceae CDC group NO-1 genome sequencing and assembly.</title>
        <authorList>
            <person name="Bernier A.-M."/>
            <person name="Bernard K."/>
        </authorList>
    </citation>
    <scope>NUCLEOTIDE SEQUENCE [LARGE SCALE GENOMIC DNA]</scope>
    <source>
        <strain evidence="6 8">NML180582</strain>
    </source>
</reference>
<keyword evidence="2" id="KW-0349">Heme</keyword>
<accession>A0A3M6R339</accession>
<keyword evidence="3" id="KW-0479">Metal-binding</keyword>
<keyword evidence="7" id="KW-1185">Reference proteome</keyword>
<dbReference type="InterPro" id="IPR012292">
    <property type="entry name" value="Globin/Proto"/>
</dbReference>
<dbReference type="GO" id="GO:0019825">
    <property type="term" value="F:oxygen binding"/>
    <property type="evidence" value="ECO:0007669"/>
    <property type="project" value="InterPro"/>
</dbReference>
<gene>
    <name evidence="5" type="ORF">CK625_12400</name>
    <name evidence="6" type="ORF">EBQ34_13300</name>
</gene>
<name>A0A2A2AAS3_9BURK</name>
<accession>A0A2A2AAS3</accession>
<dbReference type="Proteomes" id="UP000218054">
    <property type="component" value="Unassembled WGS sequence"/>
</dbReference>
<dbReference type="Pfam" id="PF01152">
    <property type="entry name" value="Bac_globin"/>
    <property type="match status" value="1"/>
</dbReference>
<dbReference type="InterPro" id="IPR009050">
    <property type="entry name" value="Globin-like_sf"/>
</dbReference>
<dbReference type="RefSeq" id="WP_095540641.1">
    <property type="nucleotide sequence ID" value="NZ_NSJB01000014.1"/>
</dbReference>
<reference evidence="5 7" key="1">
    <citation type="submission" date="2017-08" db="EMBL/GenBank/DDBJ databases">
        <title>WGS of Clinical strains of the CDC Group NO-1 linked to zoonotic infections in humans.</title>
        <authorList>
            <person name="Bernier A.-M."/>
            <person name="Bernard K."/>
        </authorList>
    </citation>
    <scope>NUCLEOTIDE SEQUENCE [LARGE SCALE GENOMIC DNA]</scope>
    <source>
        <strain evidence="5 7">NML00-0135</strain>
    </source>
</reference>
<comment type="caution">
    <text evidence="5">The sequence shown here is derived from an EMBL/GenBank/DDBJ whole genome shotgun (WGS) entry which is preliminary data.</text>
</comment>
<evidence type="ECO:0000313" key="5">
    <source>
        <dbReference type="EMBL" id="PAT34916.1"/>
    </source>
</evidence>
<evidence type="ECO:0000256" key="2">
    <source>
        <dbReference type="ARBA" id="ARBA00022617"/>
    </source>
</evidence>
<sequence>MTDDPICSEQEITELVQRFYARVRQDAQLGPIFEAHIDDWDEHLAKLMDFWSSILLRSGRFSGAPMPKHAALPGLTQALFRHWLELFAQTLAEQPNERLAEQAMAAARRIAQSLWMGYQSQGPARPLAVPLAAGPAGRREAQQR</sequence>
<dbReference type="CDD" id="cd08916">
    <property type="entry name" value="TrHb3_P"/>
    <property type="match status" value="1"/>
</dbReference>
<dbReference type="InterPro" id="IPR001486">
    <property type="entry name" value="Hemoglobin_trunc"/>
</dbReference>
<protein>
    <submittedName>
        <fullName evidence="6">Group III truncated hemoglobin</fullName>
    </submittedName>
    <submittedName>
        <fullName evidence="5">Preprotein translocase subunit TatC</fullName>
    </submittedName>
</protein>
<evidence type="ECO:0000256" key="4">
    <source>
        <dbReference type="ARBA" id="ARBA00023004"/>
    </source>
</evidence>